<accession>A0ABU7WHK6</accession>
<name>A0ABU7WHK6_9GAMM</name>
<dbReference type="Proteomes" id="UP001358324">
    <property type="component" value="Unassembled WGS sequence"/>
</dbReference>
<organism evidence="2 3">
    <name type="scientific">Luteimonas flava</name>
    <dbReference type="NCBI Taxonomy" id="3115822"/>
    <lineage>
        <taxon>Bacteria</taxon>
        <taxon>Pseudomonadati</taxon>
        <taxon>Pseudomonadota</taxon>
        <taxon>Gammaproteobacteria</taxon>
        <taxon>Lysobacterales</taxon>
        <taxon>Lysobacteraceae</taxon>
        <taxon>Luteimonas</taxon>
    </lineage>
</organism>
<reference evidence="2 3" key="1">
    <citation type="submission" date="2024-01" db="EMBL/GenBank/DDBJ databases">
        <title>Novel species of the genus Luteimonas isolated from rivers.</title>
        <authorList>
            <person name="Lu H."/>
        </authorList>
    </citation>
    <scope>NUCLEOTIDE SEQUENCE [LARGE SCALE GENOMIC DNA]</scope>
    <source>
        <strain evidence="2 3">SMYT11W</strain>
    </source>
</reference>
<protein>
    <submittedName>
        <fullName evidence="2">Uncharacterized protein</fullName>
    </submittedName>
</protein>
<evidence type="ECO:0000256" key="1">
    <source>
        <dbReference type="SAM" id="MobiDB-lite"/>
    </source>
</evidence>
<comment type="caution">
    <text evidence="2">The sequence shown here is derived from an EMBL/GenBank/DDBJ whole genome shotgun (WGS) entry which is preliminary data.</text>
</comment>
<evidence type="ECO:0000313" key="2">
    <source>
        <dbReference type="EMBL" id="MEF3083075.1"/>
    </source>
</evidence>
<feature type="region of interest" description="Disordered" evidence="1">
    <location>
        <begin position="170"/>
        <end position="193"/>
    </location>
</feature>
<proteinExistence type="predicted"/>
<evidence type="ECO:0000313" key="3">
    <source>
        <dbReference type="Proteomes" id="UP001358324"/>
    </source>
</evidence>
<dbReference type="RefSeq" id="WP_332078802.1">
    <property type="nucleotide sequence ID" value="NZ_JAZHBM010000003.1"/>
</dbReference>
<keyword evidence="3" id="KW-1185">Reference proteome</keyword>
<dbReference type="EMBL" id="JAZHBM010000003">
    <property type="protein sequence ID" value="MEF3083075.1"/>
    <property type="molecule type" value="Genomic_DNA"/>
</dbReference>
<gene>
    <name evidence="2" type="ORF">V3391_12750</name>
</gene>
<sequence length="193" mass="20922">MLIYTSIAANRPRWRELWSVSGRFATLILSMLILAPFNVSASDALDELHPSAADVTSAETTDITTAKWRFPPMVALTGGNWDVADPPSMDVLGLGNGPAGDPYPRCDVQWLESSDLSQAQQCELKALAKRCSLSDRCRIRCERHGGLPETRGGCAHVCVAGRRVTEARGRFGEELDDSDAPTTESAACLDRAD</sequence>